<dbReference type="Proteomes" id="UP000780801">
    <property type="component" value="Unassembled WGS sequence"/>
</dbReference>
<keyword evidence="2" id="KW-1185">Reference proteome</keyword>
<sequence>MEIGSRLDFLALQKNLGTDGHQMTTLGIWDHGLPVGPFKSQEYGTGNAFSNIRIGYCKNSLDKNDSTKFNTARDPKGISYGAASVECSVSGKFFHHLPHVRVLGDPTLRSELMQQQDEEQDWSAVALSYPLSYLSTFAESLQSRPSLRGSFHGLKPRNAPLSKSIVVR</sequence>
<comment type="caution">
    <text evidence="1">The sequence shown here is derived from an EMBL/GenBank/DDBJ whole genome shotgun (WGS) entry which is preliminary data.</text>
</comment>
<dbReference type="AlphaFoldDB" id="A0A9P6FL10"/>
<protein>
    <submittedName>
        <fullName evidence="1">Uncharacterized protein</fullName>
    </submittedName>
</protein>
<evidence type="ECO:0000313" key="1">
    <source>
        <dbReference type="EMBL" id="KAF9577204.1"/>
    </source>
</evidence>
<organism evidence="1 2">
    <name type="scientific">Lunasporangiospora selenospora</name>
    <dbReference type="NCBI Taxonomy" id="979761"/>
    <lineage>
        <taxon>Eukaryota</taxon>
        <taxon>Fungi</taxon>
        <taxon>Fungi incertae sedis</taxon>
        <taxon>Mucoromycota</taxon>
        <taxon>Mortierellomycotina</taxon>
        <taxon>Mortierellomycetes</taxon>
        <taxon>Mortierellales</taxon>
        <taxon>Mortierellaceae</taxon>
        <taxon>Lunasporangiospora</taxon>
    </lineage>
</organism>
<dbReference type="EMBL" id="JAABOA010005150">
    <property type="protein sequence ID" value="KAF9577204.1"/>
    <property type="molecule type" value="Genomic_DNA"/>
</dbReference>
<proteinExistence type="predicted"/>
<dbReference type="PANTHER" id="PTHR36513:SF1">
    <property type="entry name" value="TRANSMEMBRANE PROTEIN"/>
    <property type="match status" value="1"/>
</dbReference>
<accession>A0A9P6FL10</accession>
<gene>
    <name evidence="1" type="ORF">BGW38_007745</name>
</gene>
<name>A0A9P6FL10_9FUNG</name>
<dbReference type="PANTHER" id="PTHR36513">
    <property type="entry name" value="ABC TRANSMEMBRANE TYPE-1 DOMAIN-CONTAINING PROTEIN"/>
    <property type="match status" value="1"/>
</dbReference>
<dbReference type="OrthoDB" id="2416291at2759"/>
<evidence type="ECO:0000313" key="2">
    <source>
        <dbReference type="Proteomes" id="UP000780801"/>
    </source>
</evidence>
<feature type="non-terminal residue" evidence="1">
    <location>
        <position position="1"/>
    </location>
</feature>
<reference evidence="1" key="1">
    <citation type="journal article" date="2020" name="Fungal Divers.">
        <title>Resolving the Mortierellaceae phylogeny through synthesis of multi-gene phylogenetics and phylogenomics.</title>
        <authorList>
            <person name="Vandepol N."/>
            <person name="Liber J."/>
            <person name="Desiro A."/>
            <person name="Na H."/>
            <person name="Kennedy M."/>
            <person name="Barry K."/>
            <person name="Grigoriev I.V."/>
            <person name="Miller A.N."/>
            <person name="O'Donnell K."/>
            <person name="Stajich J.E."/>
            <person name="Bonito G."/>
        </authorList>
    </citation>
    <scope>NUCLEOTIDE SEQUENCE</scope>
    <source>
        <strain evidence="1">KOD1015</strain>
    </source>
</reference>